<gene>
    <name evidence="4" type="ORF">UFOVP407_5</name>
</gene>
<dbReference type="GO" id="GO:0019058">
    <property type="term" value="P:viral life cycle"/>
    <property type="evidence" value="ECO:0007669"/>
    <property type="project" value="UniProtKB-ARBA"/>
</dbReference>
<dbReference type="GO" id="GO:0016829">
    <property type="term" value="F:lyase activity"/>
    <property type="evidence" value="ECO:0007669"/>
    <property type="project" value="UniProtKB-KW"/>
</dbReference>
<reference evidence="4" key="1">
    <citation type="submission" date="2020-04" db="EMBL/GenBank/DDBJ databases">
        <authorList>
            <person name="Chiriac C."/>
            <person name="Salcher M."/>
            <person name="Ghai R."/>
            <person name="Kavagutti S V."/>
        </authorList>
    </citation>
    <scope>NUCLEOTIDE SEQUENCE</scope>
</reference>
<dbReference type="Gene3D" id="2.160.20.10">
    <property type="entry name" value="Single-stranded right-handed beta-helix, Pectin lyase-like"/>
    <property type="match status" value="1"/>
</dbReference>
<dbReference type="InterPro" id="IPR024535">
    <property type="entry name" value="RHGA/B-epi-like_pectate_lyase"/>
</dbReference>
<feature type="domain" description="Rhamnogalacturonase A/B/Epimerase-like pectate lyase" evidence="3">
    <location>
        <begin position="212"/>
        <end position="271"/>
    </location>
</feature>
<dbReference type="SUPFAM" id="SSF51126">
    <property type="entry name" value="Pectin lyase-like"/>
    <property type="match status" value="1"/>
</dbReference>
<evidence type="ECO:0000256" key="1">
    <source>
        <dbReference type="ARBA" id="ARBA00004328"/>
    </source>
</evidence>
<dbReference type="SUPFAM" id="SSF49464">
    <property type="entry name" value="Carboxypeptidase regulatory domain-like"/>
    <property type="match status" value="1"/>
</dbReference>
<dbReference type="InterPro" id="IPR011050">
    <property type="entry name" value="Pectin_lyase_fold/virulence"/>
</dbReference>
<evidence type="ECO:0000313" key="4">
    <source>
        <dbReference type="EMBL" id="CAB4140031.1"/>
    </source>
</evidence>
<organism evidence="4">
    <name type="scientific">uncultured Caudovirales phage</name>
    <dbReference type="NCBI Taxonomy" id="2100421"/>
    <lineage>
        <taxon>Viruses</taxon>
        <taxon>Duplodnaviria</taxon>
        <taxon>Heunggongvirae</taxon>
        <taxon>Uroviricota</taxon>
        <taxon>Caudoviricetes</taxon>
        <taxon>Peduoviridae</taxon>
        <taxon>Maltschvirus</taxon>
        <taxon>Maltschvirus maltsch</taxon>
    </lineage>
</organism>
<dbReference type="GO" id="GO:0051701">
    <property type="term" value="P:biological process involved in interaction with host"/>
    <property type="evidence" value="ECO:0007669"/>
    <property type="project" value="UniProtKB-ARBA"/>
</dbReference>
<accession>A0A6J5M1A3</accession>
<evidence type="ECO:0000259" key="3">
    <source>
        <dbReference type="Pfam" id="PF12708"/>
    </source>
</evidence>
<dbReference type="InterPro" id="IPR012334">
    <property type="entry name" value="Pectin_lyas_fold"/>
</dbReference>
<keyword evidence="4" id="KW-0456">Lyase</keyword>
<name>A0A6J5M1A3_9CAUD</name>
<dbReference type="GO" id="GO:0044423">
    <property type="term" value="C:virion component"/>
    <property type="evidence" value="ECO:0007669"/>
    <property type="project" value="UniProtKB-KW"/>
</dbReference>
<sequence>MARRAGNVVDQNGRPMVGVQIFVYALNVDGTVGALASLTDDDDNPITQPVVTGTSGEYAINGATGIYHAQYRFAGKLFRVDEVFTIGGPLTVFQTVLDEVEADRIAAAGFADDAAQSAAYAAGFETPEYASQSAGNAATTPGQIFRVPIGTTPQTFNWYRRLSSSSELVSPLATSGALAAPNGSALVNFLQAGTGAMARTVQDKLRETVSPEDFGAVGDGVANDTAAIQEAIDYVSSLPGGGVVKFTRQYSINDDLVIGSYVGLQGPGKIWQETSNIPIVSATKGTFNQNWFIRDLVLEYRTQQTAAQNNAIGIKVCETNKLSFMFSVANVIVKKASAGCRAPEETGAFAFLANFENVLFDNCADWAFDWLNSTSGATTFLSMEGVWALQTAGSEIATSKGFRIKRCGSLSIDSIACDHIQNSPLFLEGCFGTLNTIAIESCDLEAASGEVHFVQIAGGSVNIRFLGLELNTVNISGTAFASGLRTSDNAVVRVGVYRDNGNEIIDTSADNYFTLAPASNSGDIFVDNYSYIAAGTNPAPNGSSTDFSQPFKIREFNGNVRRDLRGGKQHIFGTAAPVSGTWARGDTLWNTDPFGNGILAWVCVAAGTPGSWLPLRLPAQGAAIANASGGSTVDTEARAAINALLTVARAQGMIAE</sequence>
<dbReference type="InterPro" id="IPR008969">
    <property type="entry name" value="CarboxyPept-like_regulatory"/>
</dbReference>
<proteinExistence type="predicted"/>
<keyword evidence="2" id="KW-0946">Virion</keyword>
<comment type="subcellular location">
    <subcellularLocation>
        <location evidence="1">Virion</location>
    </subcellularLocation>
</comment>
<dbReference type="EMBL" id="LR796379">
    <property type="protein sequence ID" value="CAB4140031.1"/>
    <property type="molecule type" value="Genomic_DNA"/>
</dbReference>
<evidence type="ECO:0000256" key="2">
    <source>
        <dbReference type="ARBA" id="ARBA00022844"/>
    </source>
</evidence>
<protein>
    <submittedName>
        <fullName evidence="4">Pectate lyase superfamily protein</fullName>
    </submittedName>
</protein>
<dbReference type="Pfam" id="PF12708">
    <property type="entry name" value="Pect-lyase_RHGA_epim"/>
    <property type="match status" value="1"/>
</dbReference>